<keyword evidence="6" id="KW-1185">Reference proteome</keyword>
<dbReference type="GO" id="GO:0016787">
    <property type="term" value="F:hydrolase activity"/>
    <property type="evidence" value="ECO:0007669"/>
    <property type="project" value="UniProtKB-KW"/>
</dbReference>
<dbReference type="Gene3D" id="3.40.50.1820">
    <property type="entry name" value="alpha/beta hydrolase"/>
    <property type="match status" value="1"/>
</dbReference>
<feature type="region of interest" description="Disordered" evidence="2">
    <location>
        <begin position="259"/>
        <end position="284"/>
    </location>
</feature>
<dbReference type="AlphaFoldDB" id="A0A0S3QR89"/>
<keyword evidence="1" id="KW-0378">Hydrolase</keyword>
<accession>A0A0S3QR89</accession>
<dbReference type="Proteomes" id="UP000063234">
    <property type="component" value="Chromosome"/>
</dbReference>
<organism evidence="5 6">
    <name type="scientific">Thermosulfidibacter takaii (strain DSM 17441 / JCM 13301 / NBRC 103674 / ABI70S6)</name>
    <dbReference type="NCBI Taxonomy" id="1298851"/>
    <lineage>
        <taxon>Bacteria</taxon>
        <taxon>Pseudomonadati</taxon>
        <taxon>Thermosulfidibacterota</taxon>
        <taxon>Thermosulfidibacteria</taxon>
        <taxon>Thermosulfidibacterales</taxon>
        <taxon>Thermosulfidibacteraceae</taxon>
    </lineage>
</organism>
<dbReference type="InterPro" id="IPR050300">
    <property type="entry name" value="GDXG_lipolytic_enzyme"/>
</dbReference>
<evidence type="ECO:0000256" key="2">
    <source>
        <dbReference type="SAM" id="MobiDB-lite"/>
    </source>
</evidence>
<feature type="signal peptide" evidence="3">
    <location>
        <begin position="1"/>
        <end position="21"/>
    </location>
</feature>
<evidence type="ECO:0000256" key="3">
    <source>
        <dbReference type="SAM" id="SignalP"/>
    </source>
</evidence>
<reference evidence="6" key="1">
    <citation type="journal article" date="2018" name="Science">
        <title>A primordial and reversible TCA cycle in a facultatively chemolithoautotrophic thermophile.</title>
        <authorList>
            <person name="Nunoura T."/>
            <person name="Chikaraishi Y."/>
            <person name="Izaki R."/>
            <person name="Suwa T."/>
            <person name="Sato T."/>
            <person name="Harada T."/>
            <person name="Mori K."/>
            <person name="Kato Y."/>
            <person name="Miyazaki M."/>
            <person name="Shimamura S."/>
            <person name="Yanagawa K."/>
            <person name="Shuto A."/>
            <person name="Ohkouchi N."/>
            <person name="Fujita N."/>
            <person name="Takaki Y."/>
            <person name="Atomi H."/>
            <person name="Takai K."/>
        </authorList>
    </citation>
    <scope>NUCLEOTIDE SEQUENCE [LARGE SCALE GENOMIC DNA]</scope>
    <source>
        <strain evidence="6">DSM 17441 / JCM 13301 / NBRC 103674 / ABI70S6</strain>
    </source>
</reference>
<feature type="chain" id="PRO_5006616354" description="BD-FAE-like domain-containing protein" evidence="3">
    <location>
        <begin position="22"/>
        <end position="284"/>
    </location>
</feature>
<dbReference type="KEGG" id="ttk:TST_0033"/>
<sequence>MMRKIFAIAILGLSIAITAFANDCNLVVENGIKAFVTHIQENMIVAVHGGLSSMEESYRFCKRILQIAPPNYGIISVDYSLSPLGGKEVEDVVLVANYLKKKKVKHIGLIGESHGAYIALLAGLYIKPDFVIDISGPTDMTAMYAHFKAHPEIFKNWLQIVEITKRGCLQKDLDPKTCLVKISPVSYAGFMDYPILIIHGNLDNTVPINQSLILFEKLLKFKNQKVWFLSTPEDHKVDFTREPLKTLIQSFIEQYGGANGLSGSNSNKKEHTALPEQTRRKGKD</sequence>
<dbReference type="PANTHER" id="PTHR48081">
    <property type="entry name" value="AB HYDROLASE SUPERFAMILY PROTEIN C4A8.06C"/>
    <property type="match status" value="1"/>
</dbReference>
<dbReference type="RefSeq" id="WP_068548521.1">
    <property type="nucleotide sequence ID" value="NZ_AP013035.1"/>
</dbReference>
<evidence type="ECO:0000313" key="6">
    <source>
        <dbReference type="Proteomes" id="UP000063234"/>
    </source>
</evidence>
<dbReference type="SUPFAM" id="SSF53474">
    <property type="entry name" value="alpha/beta-Hydrolases"/>
    <property type="match status" value="1"/>
</dbReference>
<protein>
    <recommendedName>
        <fullName evidence="4">BD-FAE-like domain-containing protein</fullName>
    </recommendedName>
</protein>
<dbReference type="EMBL" id="AP013035">
    <property type="protein sequence ID" value="BAT70843.1"/>
    <property type="molecule type" value="Genomic_DNA"/>
</dbReference>
<gene>
    <name evidence="5" type="ORF">TST_0033</name>
</gene>
<dbReference type="InterPro" id="IPR029058">
    <property type="entry name" value="AB_hydrolase_fold"/>
</dbReference>
<proteinExistence type="predicted"/>
<evidence type="ECO:0000259" key="4">
    <source>
        <dbReference type="Pfam" id="PF20434"/>
    </source>
</evidence>
<dbReference type="STRING" id="1298851.TST_0033"/>
<feature type="compositionally biased region" description="Basic and acidic residues" evidence="2">
    <location>
        <begin position="267"/>
        <end position="284"/>
    </location>
</feature>
<name>A0A0S3QR89_THET7</name>
<dbReference type="Pfam" id="PF20434">
    <property type="entry name" value="BD-FAE"/>
    <property type="match status" value="1"/>
</dbReference>
<evidence type="ECO:0000313" key="5">
    <source>
        <dbReference type="EMBL" id="BAT70843.1"/>
    </source>
</evidence>
<keyword evidence="3" id="KW-0732">Signal</keyword>
<dbReference type="InterPro" id="IPR049492">
    <property type="entry name" value="BD-FAE-like_dom"/>
</dbReference>
<feature type="domain" description="BD-FAE-like" evidence="4">
    <location>
        <begin position="42"/>
        <end position="218"/>
    </location>
</feature>
<evidence type="ECO:0000256" key="1">
    <source>
        <dbReference type="ARBA" id="ARBA00022801"/>
    </source>
</evidence>
<dbReference type="OrthoDB" id="9777975at2"/>